<evidence type="ECO:0000256" key="1">
    <source>
        <dbReference type="SAM" id="Phobius"/>
    </source>
</evidence>
<accession>A0A7W6JCC1</accession>
<keyword evidence="1" id="KW-0812">Transmembrane</keyword>
<gene>
    <name evidence="2" type="ORF">GGR12_000407</name>
</gene>
<sequence>MAAVFSLIGVLPLLVSIVVLSLALNRPETLMVAGAGVLLFEFIPLSVTGVIVAFTSMRTTSQRRWTLQSGLVGGATSMGFAIISGALAAFFGSDFLSLLLIGVLSGAGAVCSAVVVGPRRPQPAPDINAVF</sequence>
<name>A0A7W6JCC1_9CAUL</name>
<keyword evidence="3" id="KW-1185">Reference proteome</keyword>
<dbReference type="AlphaFoldDB" id="A0A7W6JCC1"/>
<keyword evidence="1" id="KW-1133">Transmembrane helix</keyword>
<feature type="transmembrane region" description="Helical" evidence="1">
    <location>
        <begin position="33"/>
        <end position="55"/>
    </location>
</feature>
<keyword evidence="1" id="KW-0472">Membrane</keyword>
<evidence type="ECO:0000313" key="2">
    <source>
        <dbReference type="EMBL" id="MBB4081568.1"/>
    </source>
</evidence>
<dbReference type="RefSeq" id="WP_183202369.1">
    <property type="nucleotide sequence ID" value="NZ_BAAAER010000002.1"/>
</dbReference>
<comment type="caution">
    <text evidence="2">The sequence shown here is derived from an EMBL/GenBank/DDBJ whole genome shotgun (WGS) entry which is preliminary data.</text>
</comment>
<protein>
    <submittedName>
        <fullName evidence="2">Pheromone shutdown protein TraB</fullName>
    </submittedName>
</protein>
<dbReference type="EMBL" id="JACIDM010000001">
    <property type="protein sequence ID" value="MBB4081568.1"/>
    <property type="molecule type" value="Genomic_DNA"/>
</dbReference>
<organism evidence="2 3">
    <name type="scientific">Brevundimonas lenta</name>
    <dbReference type="NCBI Taxonomy" id="424796"/>
    <lineage>
        <taxon>Bacteria</taxon>
        <taxon>Pseudomonadati</taxon>
        <taxon>Pseudomonadota</taxon>
        <taxon>Alphaproteobacteria</taxon>
        <taxon>Caulobacterales</taxon>
        <taxon>Caulobacteraceae</taxon>
        <taxon>Brevundimonas</taxon>
    </lineage>
</organism>
<feature type="transmembrane region" description="Helical" evidence="1">
    <location>
        <begin position="95"/>
        <end position="116"/>
    </location>
</feature>
<dbReference type="Proteomes" id="UP000529946">
    <property type="component" value="Unassembled WGS sequence"/>
</dbReference>
<evidence type="ECO:0000313" key="3">
    <source>
        <dbReference type="Proteomes" id="UP000529946"/>
    </source>
</evidence>
<proteinExistence type="predicted"/>
<reference evidence="2 3" key="1">
    <citation type="submission" date="2020-08" db="EMBL/GenBank/DDBJ databases">
        <title>Genomic Encyclopedia of Type Strains, Phase IV (KMG-IV): sequencing the most valuable type-strain genomes for metagenomic binning, comparative biology and taxonomic classification.</title>
        <authorList>
            <person name="Goeker M."/>
        </authorList>
    </citation>
    <scope>NUCLEOTIDE SEQUENCE [LARGE SCALE GENOMIC DNA]</scope>
    <source>
        <strain evidence="2 3">DSM 23960</strain>
    </source>
</reference>
<feature type="transmembrane region" description="Helical" evidence="1">
    <location>
        <begin position="67"/>
        <end position="89"/>
    </location>
</feature>